<dbReference type="AlphaFoldDB" id="A0A0A6Y2U3"/>
<dbReference type="InterPro" id="IPR007197">
    <property type="entry name" value="rSAM"/>
</dbReference>
<evidence type="ECO:0000256" key="3">
    <source>
        <dbReference type="ARBA" id="ARBA00009777"/>
    </source>
</evidence>
<dbReference type="PANTHER" id="PTHR30352">
    <property type="entry name" value="PYRUVATE FORMATE-LYASE-ACTIVATING ENZYME"/>
    <property type="match status" value="1"/>
</dbReference>
<evidence type="ECO:0000313" key="14">
    <source>
        <dbReference type="EMBL" id="NEY19020.1"/>
    </source>
</evidence>
<dbReference type="Gene3D" id="3.20.20.70">
    <property type="entry name" value="Aldolase class I"/>
    <property type="match status" value="1"/>
</dbReference>
<dbReference type="InterPro" id="IPR012837">
    <property type="entry name" value="NrdG"/>
</dbReference>
<comment type="similarity">
    <text evidence="3 12">Belongs to the organic radical-activating enzymes family.</text>
</comment>
<evidence type="ECO:0000313" key="16">
    <source>
        <dbReference type="Proteomes" id="UP000476934"/>
    </source>
</evidence>
<protein>
    <recommendedName>
        <fullName evidence="4 12">Anaerobic ribonucleoside-triphosphate reductase-activating protein</fullName>
        <ecNumber evidence="12">1.97.1.-</ecNumber>
    </recommendedName>
</protein>
<dbReference type="InterPro" id="IPR001989">
    <property type="entry name" value="Radical_activat_CS"/>
</dbReference>
<dbReference type="SFLD" id="SFLDG01063">
    <property type="entry name" value="activating_enzymes__group_1"/>
    <property type="match status" value="1"/>
</dbReference>
<dbReference type="Pfam" id="PF13353">
    <property type="entry name" value="Fer4_12"/>
    <property type="match status" value="1"/>
</dbReference>
<dbReference type="PANTHER" id="PTHR30352:SF2">
    <property type="entry name" value="ANAEROBIC RIBONUCLEOSIDE-TRIPHOSPHATE REDUCTASE-ACTIVATING PROTEIN"/>
    <property type="match status" value="1"/>
</dbReference>
<sequence length="167" mass="19319">MKQQIYLSTKNGIEDAVIESLADGEGVRLVLFMCGCPHHCTGCHNQQTWSIRNGTPFYIEDVSDYLYKRMSAFPYNGLTISGGDPFLQRKALFSLVQKLKGKNDLLNLWVYTGYRYEEIENEPALLYVDTLIDGKFEIHNRRIKKKFRGSANQRMIHLHNGRPIFIE</sequence>
<evidence type="ECO:0000256" key="9">
    <source>
        <dbReference type="ARBA" id="ARBA00023004"/>
    </source>
</evidence>
<comment type="cofactor">
    <cofactor evidence="1">
        <name>[4Fe-4S] cluster</name>
        <dbReference type="ChEBI" id="CHEBI:49883"/>
    </cofactor>
</comment>
<dbReference type="InterPro" id="IPR034457">
    <property type="entry name" value="Organic_radical-activating"/>
</dbReference>
<keyword evidence="7" id="KW-0479">Metal-binding</keyword>
<comment type="caution">
    <text evidence="13">The sequence shown here is derived from an EMBL/GenBank/DDBJ whole genome shotgun (WGS) entry which is preliminary data.</text>
</comment>
<evidence type="ECO:0000256" key="8">
    <source>
        <dbReference type="ARBA" id="ARBA00023002"/>
    </source>
</evidence>
<dbReference type="SUPFAM" id="SSF102114">
    <property type="entry name" value="Radical SAM enzymes"/>
    <property type="match status" value="1"/>
</dbReference>
<accession>A0A0A6Y2U3</accession>
<dbReference type="Proteomes" id="UP000030588">
    <property type="component" value="Unassembled WGS sequence"/>
</dbReference>
<dbReference type="InterPro" id="IPR058240">
    <property type="entry name" value="rSAM_sf"/>
</dbReference>
<dbReference type="SFLD" id="SFLDG01066">
    <property type="entry name" value="organic_radical-activating_enz"/>
    <property type="match status" value="1"/>
</dbReference>
<evidence type="ECO:0000256" key="10">
    <source>
        <dbReference type="ARBA" id="ARBA00023014"/>
    </source>
</evidence>
<keyword evidence="6" id="KW-0949">S-adenosyl-L-methionine</keyword>
<dbReference type="GO" id="GO:0046872">
    <property type="term" value="F:metal ion binding"/>
    <property type="evidence" value="ECO:0007669"/>
    <property type="project" value="UniProtKB-KW"/>
</dbReference>
<dbReference type="STRING" id="363870.NG54_01925"/>
<dbReference type="GO" id="GO:0004748">
    <property type="term" value="F:ribonucleoside-diphosphate reductase activity, thioredoxin disulfide as acceptor"/>
    <property type="evidence" value="ECO:0007669"/>
    <property type="project" value="TreeGrafter"/>
</dbReference>
<keyword evidence="10" id="KW-0411">Iron-sulfur</keyword>
<dbReference type="SFLD" id="SFLDS00029">
    <property type="entry name" value="Radical_SAM"/>
    <property type="match status" value="1"/>
</dbReference>
<dbReference type="SFLD" id="SFLDF00299">
    <property type="entry name" value="anaerobic_ribonucleoside-triph"/>
    <property type="match status" value="1"/>
</dbReference>
<dbReference type="OrthoDB" id="9782387at2"/>
<proteinExistence type="inferred from homology"/>
<keyword evidence="16" id="KW-1185">Reference proteome</keyword>
<dbReference type="EMBL" id="JAAIWK010000003">
    <property type="protein sequence ID" value="NEY19020.1"/>
    <property type="molecule type" value="Genomic_DNA"/>
</dbReference>
<dbReference type="NCBIfam" id="TIGR02491">
    <property type="entry name" value="NrdG"/>
    <property type="match status" value="1"/>
</dbReference>
<evidence type="ECO:0000313" key="15">
    <source>
        <dbReference type="Proteomes" id="UP000030588"/>
    </source>
</evidence>
<organism evidence="13 15">
    <name type="scientific">Heyndrickxia ginsengihumi</name>
    <dbReference type="NCBI Taxonomy" id="363870"/>
    <lineage>
        <taxon>Bacteria</taxon>
        <taxon>Bacillati</taxon>
        <taxon>Bacillota</taxon>
        <taxon>Bacilli</taxon>
        <taxon>Bacillales</taxon>
        <taxon>Bacillaceae</taxon>
        <taxon>Heyndrickxia</taxon>
    </lineage>
</organism>
<keyword evidence="8 12" id="KW-0560">Oxidoreductase</keyword>
<dbReference type="PIRSF" id="PIRSF000368">
    <property type="entry name" value="NrdG"/>
    <property type="match status" value="1"/>
</dbReference>
<evidence type="ECO:0000256" key="1">
    <source>
        <dbReference type="ARBA" id="ARBA00001966"/>
    </source>
</evidence>
<reference evidence="13 15" key="1">
    <citation type="submission" date="2014-10" db="EMBL/GenBank/DDBJ databases">
        <title>Draft genome of phytase producing Bacillus ginsengihumi strain M2.11.</title>
        <authorList>
            <person name="Toymentseva A."/>
            <person name="Boulygina E.A."/>
            <person name="Kazakov S.V."/>
            <person name="Kayumov I."/>
            <person name="Suleimanova A.D."/>
            <person name="Mardanova A.M."/>
            <person name="Maria S.N."/>
            <person name="Sergey M.Y."/>
            <person name="Sharipova M.R."/>
        </authorList>
    </citation>
    <scope>NUCLEOTIDE SEQUENCE [LARGE SCALE GENOMIC DNA]</scope>
    <source>
        <strain evidence="13 15">M2.11</strain>
    </source>
</reference>
<dbReference type="EMBL" id="JRUN01000003">
    <property type="protein sequence ID" value="KHD86607.1"/>
    <property type="molecule type" value="Genomic_DNA"/>
</dbReference>
<dbReference type="Proteomes" id="UP000476934">
    <property type="component" value="Unassembled WGS sequence"/>
</dbReference>
<comment type="function">
    <text evidence="2 12">Activation of anaerobic ribonucleoside-triphosphate reductase under anaerobic conditions by generation of an organic free radical, using S-adenosylmethionine and reduced flavodoxin as cosubstrates to produce 5'-deoxy-adenosine.</text>
</comment>
<evidence type="ECO:0000256" key="2">
    <source>
        <dbReference type="ARBA" id="ARBA00003852"/>
    </source>
</evidence>
<keyword evidence="9" id="KW-0408">Iron</keyword>
<dbReference type="GO" id="GO:0051539">
    <property type="term" value="F:4 iron, 4 sulfur cluster binding"/>
    <property type="evidence" value="ECO:0007669"/>
    <property type="project" value="UniProtKB-KW"/>
</dbReference>
<evidence type="ECO:0000256" key="12">
    <source>
        <dbReference type="PIRNR" id="PIRNR000368"/>
    </source>
</evidence>
<evidence type="ECO:0000256" key="4">
    <source>
        <dbReference type="ARBA" id="ARBA00014281"/>
    </source>
</evidence>
<reference evidence="14 16" key="2">
    <citation type="submission" date="2020-02" db="EMBL/GenBank/DDBJ databases">
        <authorList>
            <person name="Feng H."/>
        </authorList>
    </citation>
    <scope>NUCLEOTIDE SEQUENCE [LARGE SCALE GENOMIC DNA]</scope>
    <source>
        <strain evidence="14 16">Gsoil 114</strain>
    </source>
</reference>
<reference evidence="14 16" key="3">
    <citation type="submission" date="2020-03" db="EMBL/GenBank/DDBJ databases">
        <title>Bacillus aquiflavi sp. nov., isolated from yellow water of strong flavor Chinese baijiu in Yibin region of China.</title>
        <authorList>
            <person name="Xie J."/>
        </authorList>
    </citation>
    <scope>NUCLEOTIDE SEQUENCE [LARGE SCALE GENOMIC DNA]</scope>
    <source>
        <strain evidence="14 16">Gsoil 114</strain>
    </source>
</reference>
<dbReference type="CDD" id="cd01335">
    <property type="entry name" value="Radical_SAM"/>
    <property type="match status" value="1"/>
</dbReference>
<dbReference type="InterPro" id="IPR013785">
    <property type="entry name" value="Aldolase_TIM"/>
</dbReference>
<evidence type="ECO:0000313" key="13">
    <source>
        <dbReference type="EMBL" id="KHD86607.1"/>
    </source>
</evidence>
<dbReference type="RefSeq" id="WP_035348646.1">
    <property type="nucleotide sequence ID" value="NZ_JAAIWK010000003.1"/>
</dbReference>
<dbReference type="EC" id="1.97.1.-" evidence="12"/>
<evidence type="ECO:0000256" key="5">
    <source>
        <dbReference type="ARBA" id="ARBA00022485"/>
    </source>
</evidence>
<dbReference type="GO" id="GO:0043365">
    <property type="term" value="F:[formate-C-acetyltransferase]-activating enzyme activity"/>
    <property type="evidence" value="ECO:0007669"/>
    <property type="project" value="InterPro"/>
</dbReference>
<keyword evidence="5" id="KW-0004">4Fe-4S</keyword>
<comment type="catalytic activity">
    <reaction evidence="11">
        <text>glycyl-[protein] + reduced [flavodoxin] + S-adenosyl-L-methionine = glycin-2-yl radical-[protein] + semiquinone [flavodoxin] + 5'-deoxyadenosine + L-methionine + H(+)</text>
        <dbReference type="Rhea" id="RHEA:61976"/>
        <dbReference type="Rhea" id="RHEA-COMP:10622"/>
        <dbReference type="Rhea" id="RHEA-COMP:14480"/>
        <dbReference type="Rhea" id="RHEA-COMP:15993"/>
        <dbReference type="Rhea" id="RHEA-COMP:15994"/>
        <dbReference type="ChEBI" id="CHEBI:15378"/>
        <dbReference type="ChEBI" id="CHEBI:17319"/>
        <dbReference type="ChEBI" id="CHEBI:29947"/>
        <dbReference type="ChEBI" id="CHEBI:32722"/>
        <dbReference type="ChEBI" id="CHEBI:57618"/>
        <dbReference type="ChEBI" id="CHEBI:57844"/>
        <dbReference type="ChEBI" id="CHEBI:59789"/>
        <dbReference type="ChEBI" id="CHEBI:140311"/>
    </reaction>
</comment>
<dbReference type="PROSITE" id="PS01087">
    <property type="entry name" value="RADICAL_ACTIVATING"/>
    <property type="match status" value="1"/>
</dbReference>
<evidence type="ECO:0000256" key="7">
    <source>
        <dbReference type="ARBA" id="ARBA00022723"/>
    </source>
</evidence>
<evidence type="ECO:0000256" key="6">
    <source>
        <dbReference type="ARBA" id="ARBA00022691"/>
    </source>
</evidence>
<gene>
    <name evidence="14" type="primary">nrdG</name>
    <name evidence="14" type="ORF">G4D61_03430</name>
    <name evidence="13" type="ORF">NG54_01925</name>
</gene>
<name>A0A0A6Y2U3_9BACI</name>
<evidence type="ECO:0000256" key="11">
    <source>
        <dbReference type="ARBA" id="ARBA00047365"/>
    </source>
</evidence>